<comment type="caution">
    <text evidence="1">The sequence shown here is derived from an EMBL/GenBank/DDBJ whole genome shotgun (WGS) entry which is preliminary data.</text>
</comment>
<dbReference type="EMBL" id="JANPWB010000012">
    <property type="protein sequence ID" value="KAJ1120634.1"/>
    <property type="molecule type" value="Genomic_DNA"/>
</dbReference>
<proteinExistence type="predicted"/>
<name>A0AAV7P1A8_PLEWA</name>
<reference evidence="1" key="1">
    <citation type="journal article" date="2022" name="bioRxiv">
        <title>Sequencing and chromosome-scale assembly of the giantPleurodeles waltlgenome.</title>
        <authorList>
            <person name="Brown T."/>
            <person name="Elewa A."/>
            <person name="Iarovenko S."/>
            <person name="Subramanian E."/>
            <person name="Araus A.J."/>
            <person name="Petzold A."/>
            <person name="Susuki M."/>
            <person name="Suzuki K.-i.T."/>
            <person name="Hayashi T."/>
            <person name="Toyoda A."/>
            <person name="Oliveira C."/>
            <person name="Osipova E."/>
            <person name="Leigh N.D."/>
            <person name="Simon A."/>
            <person name="Yun M.H."/>
        </authorList>
    </citation>
    <scope>NUCLEOTIDE SEQUENCE</scope>
    <source>
        <strain evidence="1">20211129_DDA</strain>
        <tissue evidence="1">Liver</tissue>
    </source>
</reference>
<accession>A0AAV7P1A8</accession>
<organism evidence="1 2">
    <name type="scientific">Pleurodeles waltl</name>
    <name type="common">Iberian ribbed newt</name>
    <dbReference type="NCBI Taxonomy" id="8319"/>
    <lineage>
        <taxon>Eukaryota</taxon>
        <taxon>Metazoa</taxon>
        <taxon>Chordata</taxon>
        <taxon>Craniata</taxon>
        <taxon>Vertebrata</taxon>
        <taxon>Euteleostomi</taxon>
        <taxon>Amphibia</taxon>
        <taxon>Batrachia</taxon>
        <taxon>Caudata</taxon>
        <taxon>Salamandroidea</taxon>
        <taxon>Salamandridae</taxon>
        <taxon>Pleurodelinae</taxon>
        <taxon>Pleurodeles</taxon>
    </lineage>
</organism>
<keyword evidence="2" id="KW-1185">Reference proteome</keyword>
<gene>
    <name evidence="1" type="ORF">NDU88_008796</name>
</gene>
<sequence>MQPRLQDLWSMQPRLQELWALHPRLQELWAMQPRDSSLDTSIDVYLWKYPAQNSVTNEAFHTAADCWIFSSYLF</sequence>
<evidence type="ECO:0000313" key="1">
    <source>
        <dbReference type="EMBL" id="KAJ1120634.1"/>
    </source>
</evidence>
<dbReference type="Proteomes" id="UP001066276">
    <property type="component" value="Chromosome 8"/>
</dbReference>
<dbReference type="AlphaFoldDB" id="A0AAV7P1A8"/>
<protein>
    <submittedName>
        <fullName evidence="1">Uncharacterized protein</fullName>
    </submittedName>
</protein>
<evidence type="ECO:0000313" key="2">
    <source>
        <dbReference type="Proteomes" id="UP001066276"/>
    </source>
</evidence>